<reference evidence="5 6" key="1">
    <citation type="submission" date="2019-02" db="EMBL/GenBank/DDBJ databases">
        <title>Deep-cultivation of Planctomycetes and their phenomic and genomic characterization uncovers novel biology.</title>
        <authorList>
            <person name="Wiegand S."/>
            <person name="Jogler M."/>
            <person name="Boedeker C."/>
            <person name="Pinto D."/>
            <person name="Vollmers J."/>
            <person name="Rivas-Marin E."/>
            <person name="Kohn T."/>
            <person name="Peeters S.H."/>
            <person name="Heuer A."/>
            <person name="Rast P."/>
            <person name="Oberbeckmann S."/>
            <person name="Bunk B."/>
            <person name="Jeske O."/>
            <person name="Meyerdierks A."/>
            <person name="Storesund J.E."/>
            <person name="Kallscheuer N."/>
            <person name="Luecker S."/>
            <person name="Lage O.M."/>
            <person name="Pohl T."/>
            <person name="Merkel B.J."/>
            <person name="Hornburger P."/>
            <person name="Mueller R.-W."/>
            <person name="Bruemmer F."/>
            <person name="Labrenz M."/>
            <person name="Spormann A.M."/>
            <person name="Op den Camp H."/>
            <person name="Overmann J."/>
            <person name="Amann R."/>
            <person name="Jetten M.S.M."/>
            <person name="Mascher T."/>
            <person name="Medema M.H."/>
            <person name="Devos D.P."/>
            <person name="Kaster A.-K."/>
            <person name="Ovreas L."/>
            <person name="Rohde M."/>
            <person name="Galperin M.Y."/>
            <person name="Jogler C."/>
        </authorList>
    </citation>
    <scope>NUCLEOTIDE SEQUENCE [LARGE SCALE GENOMIC DNA]</scope>
    <source>
        <strain evidence="5 6">EC9</strain>
    </source>
</reference>
<evidence type="ECO:0000313" key="6">
    <source>
        <dbReference type="Proteomes" id="UP000319557"/>
    </source>
</evidence>
<sequence length="245" mass="27474">MFSSPLLSPNTVHLWRIDLEPNGGPFPDCLVPENDLLAREVLSDEEFAKASRFVSQPLRLRYASAHVAMRFILGSYLKRPAAEVVLAVEKMGRPIVDFAAMQLAPSLFFNLSHTEDIALLAVGSQNPLGVDIEAIREMKSRPGIDRQVYTETERQRLLDASNSLWFDHWTAKEAVLKATGYGFYLSPLQIEIDASLRFAVANEKSGPSRWLLHRSPPSSRWSATLATSAPIEAIDQLEFPWQQIL</sequence>
<dbReference type="EMBL" id="CP036261">
    <property type="protein sequence ID" value="QDS88851.1"/>
    <property type="molecule type" value="Genomic_DNA"/>
</dbReference>
<accession>A0A517M1U9</accession>
<keyword evidence="6" id="KW-1185">Reference proteome</keyword>
<dbReference type="Pfam" id="PF01648">
    <property type="entry name" value="ACPS"/>
    <property type="match status" value="1"/>
</dbReference>
<dbReference type="GO" id="GO:0000287">
    <property type="term" value="F:magnesium ion binding"/>
    <property type="evidence" value="ECO:0007669"/>
    <property type="project" value="InterPro"/>
</dbReference>
<dbReference type="PANTHER" id="PTHR12215:SF10">
    <property type="entry name" value="L-AMINOADIPATE-SEMIALDEHYDE DEHYDROGENASE-PHOSPHOPANTETHEINYL TRANSFERASE"/>
    <property type="match status" value="1"/>
</dbReference>
<dbReference type="GO" id="GO:0019878">
    <property type="term" value="P:lysine biosynthetic process via aminoadipic acid"/>
    <property type="evidence" value="ECO:0007669"/>
    <property type="project" value="TreeGrafter"/>
</dbReference>
<evidence type="ECO:0000313" key="5">
    <source>
        <dbReference type="EMBL" id="QDS88851.1"/>
    </source>
</evidence>
<keyword evidence="2 5" id="KW-0808">Transferase</keyword>
<protein>
    <submittedName>
        <fullName evidence="5">4'-phosphopantetheinyl transferase sfp</fullName>
        <ecNumber evidence="5">2.7.8.-</ecNumber>
    </submittedName>
</protein>
<evidence type="ECO:0000256" key="2">
    <source>
        <dbReference type="ARBA" id="ARBA00022679"/>
    </source>
</evidence>
<dbReference type="KEGG" id="ruv:EC9_30460"/>
<dbReference type="RefSeq" id="WP_218934144.1">
    <property type="nucleotide sequence ID" value="NZ_CP036261.1"/>
</dbReference>
<dbReference type="PANTHER" id="PTHR12215">
    <property type="entry name" value="PHOSPHOPANTETHEINE TRANSFERASE"/>
    <property type="match status" value="1"/>
</dbReference>
<gene>
    <name evidence="5" type="primary">sfp</name>
    <name evidence="5" type="ORF">EC9_30460</name>
</gene>
<proteinExistence type="inferred from homology"/>
<dbReference type="GO" id="GO:0008897">
    <property type="term" value="F:holo-[acyl-carrier-protein] synthase activity"/>
    <property type="evidence" value="ECO:0007669"/>
    <property type="project" value="InterPro"/>
</dbReference>
<evidence type="ECO:0000259" key="3">
    <source>
        <dbReference type="Pfam" id="PF01648"/>
    </source>
</evidence>
<comment type="similarity">
    <text evidence="1">Belongs to the P-Pant transferase superfamily. Gsp/Sfp/HetI/AcpT family.</text>
</comment>
<feature type="domain" description="4'-phosphopantetheinyl transferase N-terminal" evidence="4">
    <location>
        <begin position="37"/>
        <end position="121"/>
    </location>
</feature>
<dbReference type="EC" id="2.7.8.-" evidence="5"/>
<dbReference type="InterPro" id="IPR050559">
    <property type="entry name" value="P-Pant_transferase_sf"/>
</dbReference>
<dbReference type="SUPFAM" id="SSF56214">
    <property type="entry name" value="4'-phosphopantetheinyl transferase"/>
    <property type="match status" value="2"/>
</dbReference>
<evidence type="ECO:0000259" key="4">
    <source>
        <dbReference type="Pfam" id="PF22624"/>
    </source>
</evidence>
<name>A0A517M1U9_9BACT</name>
<feature type="domain" description="4'-phosphopantetheinyl transferase" evidence="3">
    <location>
        <begin position="127"/>
        <end position="213"/>
    </location>
</feature>
<dbReference type="GO" id="GO:0005829">
    <property type="term" value="C:cytosol"/>
    <property type="evidence" value="ECO:0007669"/>
    <property type="project" value="TreeGrafter"/>
</dbReference>
<organism evidence="5 6">
    <name type="scientific">Rosistilla ulvae</name>
    <dbReference type="NCBI Taxonomy" id="1930277"/>
    <lineage>
        <taxon>Bacteria</taxon>
        <taxon>Pseudomonadati</taxon>
        <taxon>Planctomycetota</taxon>
        <taxon>Planctomycetia</taxon>
        <taxon>Pirellulales</taxon>
        <taxon>Pirellulaceae</taxon>
        <taxon>Rosistilla</taxon>
    </lineage>
</organism>
<dbReference type="Gene3D" id="3.90.470.20">
    <property type="entry name" value="4'-phosphopantetheinyl transferase domain"/>
    <property type="match status" value="2"/>
</dbReference>
<dbReference type="AlphaFoldDB" id="A0A517M1U9"/>
<dbReference type="Proteomes" id="UP000319557">
    <property type="component" value="Chromosome"/>
</dbReference>
<dbReference type="Pfam" id="PF22624">
    <property type="entry name" value="AASDHPPT_N"/>
    <property type="match status" value="1"/>
</dbReference>
<dbReference type="InterPro" id="IPR037143">
    <property type="entry name" value="4-PPantetheinyl_Trfase_dom_sf"/>
</dbReference>
<dbReference type="InterPro" id="IPR055066">
    <property type="entry name" value="AASDHPPT_N"/>
</dbReference>
<evidence type="ECO:0000256" key="1">
    <source>
        <dbReference type="ARBA" id="ARBA00010990"/>
    </source>
</evidence>
<dbReference type="InterPro" id="IPR008278">
    <property type="entry name" value="4-PPantetheinyl_Trfase_dom"/>
</dbReference>